<feature type="transmembrane region" description="Helical" evidence="1">
    <location>
        <begin position="54"/>
        <end position="78"/>
    </location>
</feature>
<comment type="caution">
    <text evidence="2">The sequence shown here is derived from an EMBL/GenBank/DDBJ whole genome shotgun (WGS) entry which is preliminary data.</text>
</comment>
<accession>A0A3N6MJ71</accession>
<organism evidence="2 3">
    <name type="scientific">Natrarchaeobius chitinivorans</name>
    <dbReference type="NCBI Taxonomy" id="1679083"/>
    <lineage>
        <taxon>Archaea</taxon>
        <taxon>Methanobacteriati</taxon>
        <taxon>Methanobacteriota</taxon>
        <taxon>Stenosarchaea group</taxon>
        <taxon>Halobacteria</taxon>
        <taxon>Halobacteriales</taxon>
        <taxon>Natrialbaceae</taxon>
        <taxon>Natrarchaeobius</taxon>
    </lineage>
</organism>
<name>A0A3N6MJ71_NATCH</name>
<keyword evidence="3" id="KW-1185">Reference proteome</keyword>
<keyword evidence="1" id="KW-1133">Transmembrane helix</keyword>
<dbReference type="EMBL" id="REFZ01000001">
    <property type="protein sequence ID" value="RQH03398.1"/>
    <property type="molecule type" value="Genomic_DNA"/>
</dbReference>
<evidence type="ECO:0000313" key="2">
    <source>
        <dbReference type="EMBL" id="RQH03398.1"/>
    </source>
</evidence>
<evidence type="ECO:0000256" key="1">
    <source>
        <dbReference type="SAM" id="Phobius"/>
    </source>
</evidence>
<keyword evidence="1" id="KW-0812">Transmembrane</keyword>
<reference evidence="2 3" key="1">
    <citation type="submission" date="2018-10" db="EMBL/GenBank/DDBJ databases">
        <title>Natrarchaeobius chitinivorans gen. nov., sp. nov., and Natrarchaeobius haloalkaliphilus sp. nov., alkaliphilic, chitin-utilizing haloarchaea from hypersaline alkaline lakes.</title>
        <authorList>
            <person name="Sorokin D.Y."/>
            <person name="Elcheninov A.G."/>
            <person name="Kostrikina N.A."/>
            <person name="Bale N.J."/>
            <person name="Sinninghe Damste J.S."/>
            <person name="Khijniak T.V."/>
            <person name="Kublanov I.V."/>
            <person name="Toshchakov S.V."/>
        </authorList>
    </citation>
    <scope>NUCLEOTIDE SEQUENCE [LARGE SCALE GENOMIC DNA]</scope>
    <source>
        <strain evidence="2 3">AArcht7</strain>
    </source>
</reference>
<dbReference type="Proteomes" id="UP000281431">
    <property type="component" value="Unassembled WGS sequence"/>
</dbReference>
<proteinExistence type="predicted"/>
<dbReference type="AlphaFoldDB" id="A0A3N6MJ71"/>
<feature type="transmembrane region" description="Helical" evidence="1">
    <location>
        <begin position="20"/>
        <end position="42"/>
    </location>
</feature>
<protein>
    <submittedName>
        <fullName evidence="2">Uncharacterized protein</fullName>
    </submittedName>
</protein>
<evidence type="ECO:0000313" key="3">
    <source>
        <dbReference type="Proteomes" id="UP000281431"/>
    </source>
</evidence>
<feature type="transmembrane region" description="Helical" evidence="1">
    <location>
        <begin position="84"/>
        <end position="102"/>
    </location>
</feature>
<gene>
    <name evidence="2" type="ORF">EA472_02210</name>
</gene>
<keyword evidence="1" id="KW-0472">Membrane</keyword>
<sequence>MQTLIFPIDKPNYMVWNAISSGFAVTLPFAVAMVIVGTIGLFDVSKAPAAVSRTALGMVVMAGWIVTVGVGTVMLALLVTGTDIAPSFAFVGIIGTLMWICVETILFKKYGDGGPTPTGKRIAALRSDGSP</sequence>